<feature type="domain" description="DUF1214" evidence="2">
    <location>
        <begin position="394"/>
        <end position="500"/>
    </location>
</feature>
<gene>
    <name evidence="4" type="ORF">BSZ18_02335</name>
</gene>
<name>A0A1X3GTM8_9BRAD</name>
<reference evidence="4 5" key="1">
    <citation type="submission" date="2017-03" db="EMBL/GenBank/DDBJ databases">
        <title>Whole genome sequences of fourteen strains of Bradyrhizobium canariense and one strain of Bradyrhizobium japonicum isolated from Lupinus (Papilionoideae: Genisteae) species in Algeria.</title>
        <authorList>
            <person name="Crovadore J."/>
            <person name="Chekireb D."/>
            <person name="Brachmann A."/>
            <person name="Chablais R."/>
            <person name="Cochard B."/>
            <person name="Lefort F."/>
        </authorList>
    </citation>
    <scope>NUCLEOTIDE SEQUENCE [LARGE SCALE GENOMIC DNA]</scope>
    <source>
        <strain evidence="4 5">UBMA195</strain>
    </source>
</reference>
<feature type="domain" description="DUF1254" evidence="3">
    <location>
        <begin position="123"/>
        <end position="243"/>
    </location>
</feature>
<proteinExistence type="predicted"/>
<dbReference type="Pfam" id="PF06742">
    <property type="entry name" value="DUF1214"/>
    <property type="match status" value="1"/>
</dbReference>
<dbReference type="InterPro" id="IPR010679">
    <property type="entry name" value="DUF1254"/>
</dbReference>
<dbReference type="PROSITE" id="PS51318">
    <property type="entry name" value="TAT"/>
    <property type="match status" value="1"/>
</dbReference>
<feature type="chain" id="PRO_5011906057" evidence="1">
    <location>
        <begin position="26"/>
        <end position="517"/>
    </location>
</feature>
<dbReference type="Gene3D" id="2.60.40.1610">
    <property type="entry name" value="Domain of unknown function DUF1254"/>
    <property type="match status" value="1"/>
</dbReference>
<accession>A0A1X3GTM8</accession>
<dbReference type="AlphaFoldDB" id="A0A1X3GTM8"/>
<dbReference type="InterPro" id="IPR006311">
    <property type="entry name" value="TAT_signal"/>
</dbReference>
<dbReference type="InterPro" id="IPR010621">
    <property type="entry name" value="DUF1214"/>
</dbReference>
<organism evidence="4 5">
    <name type="scientific">Bradyrhizobium canariense</name>
    <dbReference type="NCBI Taxonomy" id="255045"/>
    <lineage>
        <taxon>Bacteria</taxon>
        <taxon>Pseudomonadati</taxon>
        <taxon>Pseudomonadota</taxon>
        <taxon>Alphaproteobacteria</taxon>
        <taxon>Hyphomicrobiales</taxon>
        <taxon>Nitrobacteraceae</taxon>
        <taxon>Bradyrhizobium</taxon>
    </lineage>
</organism>
<sequence>MLTGMNRRALLLSGSSLITATALSAAGLATTVRAQQQVAPPKLQMTTDIPADITTPDSVDTRLGTLKFFDGIPDKETTQKVYDNLDFQRGVDAFLNTMPGASLYAMREGLKSIGVNNQTVALFETLMDSKSLFLTPNTETVYLIGWLDLKDGPMVVETPPNTLGFLNDFWFRYIIDMGNAGPDKGKGGKFLVLPPGYKENIPEGYFVAKSTTYGVWLGSRGFLIDGSPKPAVENFKKHLRIYPLAQVENRPETRFINASGMAFNTIHANNFEFYEEVNHIVQEEPIEAQDKELLGQLASIGIVKGRPFAPDGRMKKILTEAAAVANATARAISFNGRDRNFFFYPSKNWYSPGAEGSYLWERDGVRSLDGRIGMFYVATGVTPAMFEKMVGVGSQYAIASLDADKNPFDGAKTYKLHLPPNVPAKTFWSVVLYDTQTRSELQTDQRLPSNGSQNPAMKKNADNSYDIYFSPKAPAGQEGNWIQTVPGKSFFLILRLYGPLEPWFDKTWQPDDVVPVK</sequence>
<protein>
    <submittedName>
        <fullName evidence="4">Uncharacterized protein</fullName>
    </submittedName>
</protein>
<evidence type="ECO:0000313" key="4">
    <source>
        <dbReference type="EMBL" id="OSJ18414.1"/>
    </source>
</evidence>
<dbReference type="Gene3D" id="1.10.3360.10">
    <property type="entry name" value="VPA0735-like domain"/>
    <property type="match status" value="1"/>
</dbReference>
<dbReference type="PANTHER" id="PTHR36509">
    <property type="entry name" value="BLL3101 PROTEIN"/>
    <property type="match status" value="1"/>
</dbReference>
<dbReference type="Proteomes" id="UP000193553">
    <property type="component" value="Unassembled WGS sequence"/>
</dbReference>
<dbReference type="PANTHER" id="PTHR36509:SF3">
    <property type="entry name" value="SIGNAL PEPTIDE PROTEIN"/>
    <property type="match status" value="1"/>
</dbReference>
<dbReference type="SUPFAM" id="SSF160935">
    <property type="entry name" value="VPA0735-like"/>
    <property type="match status" value="1"/>
</dbReference>
<comment type="caution">
    <text evidence="4">The sequence shown here is derived from an EMBL/GenBank/DDBJ whole genome shotgun (WGS) entry which is preliminary data.</text>
</comment>
<keyword evidence="1" id="KW-0732">Signal</keyword>
<dbReference type="EMBL" id="NAFI01000130">
    <property type="protein sequence ID" value="OSJ18414.1"/>
    <property type="molecule type" value="Genomic_DNA"/>
</dbReference>
<evidence type="ECO:0000313" key="5">
    <source>
        <dbReference type="Proteomes" id="UP000193553"/>
    </source>
</evidence>
<dbReference type="Pfam" id="PF06863">
    <property type="entry name" value="DUF1254"/>
    <property type="match status" value="1"/>
</dbReference>
<dbReference type="InterPro" id="IPR037049">
    <property type="entry name" value="DUF1214_C_sf"/>
</dbReference>
<evidence type="ECO:0000259" key="2">
    <source>
        <dbReference type="Pfam" id="PF06742"/>
    </source>
</evidence>
<evidence type="ECO:0000259" key="3">
    <source>
        <dbReference type="Pfam" id="PF06863"/>
    </source>
</evidence>
<evidence type="ECO:0000256" key="1">
    <source>
        <dbReference type="SAM" id="SignalP"/>
    </source>
</evidence>
<dbReference type="Gene3D" id="2.60.120.600">
    <property type="entry name" value="Domain of unknown function DUF1214, C-terminal domain"/>
    <property type="match status" value="1"/>
</dbReference>
<dbReference type="InterPro" id="IPR037050">
    <property type="entry name" value="DUF1254_sf"/>
</dbReference>
<feature type="signal peptide" evidence="1">
    <location>
        <begin position="1"/>
        <end position="25"/>
    </location>
</feature>